<protein>
    <submittedName>
        <fullName evidence="1">Uncharacterized protein</fullName>
    </submittedName>
</protein>
<evidence type="ECO:0000313" key="1">
    <source>
        <dbReference type="EMBL" id="SEB29427.1"/>
    </source>
</evidence>
<reference evidence="2" key="1">
    <citation type="submission" date="2016-10" db="EMBL/GenBank/DDBJ databases">
        <authorList>
            <person name="Varghese N."/>
            <person name="Submissions S."/>
        </authorList>
    </citation>
    <scope>NUCLEOTIDE SEQUENCE [LARGE SCALE GENOMIC DNA]</scope>
    <source>
        <strain evidence="2">DSM 44498</strain>
    </source>
</reference>
<dbReference type="EMBL" id="FNSV01000001">
    <property type="protein sequence ID" value="SEB29427.1"/>
    <property type="molecule type" value="Genomic_DNA"/>
</dbReference>
<name>A0A1H4I5S4_9NOCA</name>
<dbReference type="Proteomes" id="UP000183561">
    <property type="component" value="Unassembled WGS sequence"/>
</dbReference>
<evidence type="ECO:0000313" key="2">
    <source>
        <dbReference type="Proteomes" id="UP000183561"/>
    </source>
</evidence>
<dbReference type="RefSeq" id="WP_072949798.1">
    <property type="nucleotide sequence ID" value="NZ_FNSV01000001.1"/>
</dbReference>
<dbReference type="OrthoDB" id="4482483at2"/>
<keyword evidence="2" id="KW-1185">Reference proteome</keyword>
<sequence length="121" mass="13458">MSGINDFVVNGVITSSPDVARVELAQAHSERKAHKVYDILNICESADRFAQIFADESIARQIALLGCRDVDRFVELLDALGYEERAATVRLIHLSEHIEHQGGEMWTRVLGLPGHDWSATS</sequence>
<proteinExistence type="predicted"/>
<accession>A0A1H4I5S4</accession>
<dbReference type="AlphaFoldDB" id="A0A1H4I5S4"/>
<organism evidence="1 2">
    <name type="scientific">Rhodococcus koreensis</name>
    <dbReference type="NCBI Taxonomy" id="99653"/>
    <lineage>
        <taxon>Bacteria</taxon>
        <taxon>Bacillati</taxon>
        <taxon>Actinomycetota</taxon>
        <taxon>Actinomycetes</taxon>
        <taxon>Mycobacteriales</taxon>
        <taxon>Nocardiaceae</taxon>
        <taxon>Rhodococcus</taxon>
    </lineage>
</organism>
<gene>
    <name evidence="1" type="ORF">SAMN04490239_0089</name>
</gene>